<dbReference type="GO" id="GO:0006457">
    <property type="term" value="P:protein folding"/>
    <property type="evidence" value="ECO:0007669"/>
    <property type="project" value="InterPro"/>
</dbReference>
<dbReference type="PANTHER" id="PTHR21237">
    <property type="entry name" value="GRPE PROTEIN"/>
    <property type="match status" value="1"/>
</dbReference>
<evidence type="ECO:0000313" key="13">
    <source>
        <dbReference type="Proteomes" id="UP000035704"/>
    </source>
</evidence>
<accession>A0A0D8I8X5</accession>
<keyword evidence="5 10" id="KW-0346">Stress response</keyword>
<reference evidence="12 13" key="1">
    <citation type="submission" date="2014-10" db="EMBL/GenBank/DDBJ databases">
        <title>Genome sequence of Clostridium aceticum DSM 1496.</title>
        <authorList>
            <person name="Poehlein A."/>
            <person name="Schiel-Bengelsdorf B."/>
            <person name="Gottschalk G."/>
            <person name="Duerre P."/>
            <person name="Daniel R."/>
        </authorList>
    </citation>
    <scope>NUCLEOTIDE SEQUENCE [LARGE SCALE GENOMIC DNA]</scope>
    <source>
        <strain evidence="12 13">DSM 1496</strain>
    </source>
</reference>
<dbReference type="GO" id="GO:0051087">
    <property type="term" value="F:protein-folding chaperone binding"/>
    <property type="evidence" value="ECO:0007669"/>
    <property type="project" value="InterPro"/>
</dbReference>
<gene>
    <name evidence="10 12" type="primary">grpE</name>
    <name evidence="12" type="ORF">CACET_c23590</name>
</gene>
<organism evidence="12 13">
    <name type="scientific">Clostridium aceticum</name>
    <dbReference type="NCBI Taxonomy" id="84022"/>
    <lineage>
        <taxon>Bacteria</taxon>
        <taxon>Bacillati</taxon>
        <taxon>Bacillota</taxon>
        <taxon>Clostridia</taxon>
        <taxon>Eubacteriales</taxon>
        <taxon>Clostridiaceae</taxon>
        <taxon>Clostridium</taxon>
    </lineage>
</organism>
<dbReference type="InterPro" id="IPR000740">
    <property type="entry name" value="GrpE"/>
</dbReference>
<dbReference type="Gene3D" id="3.90.20.20">
    <property type="match status" value="1"/>
</dbReference>
<evidence type="ECO:0000256" key="11">
    <source>
        <dbReference type="RuleBase" id="RU004478"/>
    </source>
</evidence>
<proteinExistence type="inferred from homology"/>
<dbReference type="CDD" id="cd00446">
    <property type="entry name" value="GrpE"/>
    <property type="match status" value="1"/>
</dbReference>
<dbReference type="EMBL" id="CP009687">
    <property type="protein sequence ID" value="AKL95805.1"/>
    <property type="molecule type" value="Genomic_DNA"/>
</dbReference>
<comment type="similarity">
    <text evidence="2 10 11">Belongs to the GrpE family.</text>
</comment>
<evidence type="ECO:0000256" key="7">
    <source>
        <dbReference type="ARBA" id="ARBA00053401"/>
    </source>
</evidence>
<comment type="function">
    <text evidence="7 10">Participates actively in the response to hyperosmotic and heat shock by preventing the aggregation of stress-denatured proteins, in association with DnaK and GrpE. It is the nucleotide exchange factor for DnaK and may function as a thermosensor. Unfolded proteins bind initially to DnaJ; upon interaction with the DnaJ-bound protein, DnaK hydrolyzes its bound ATP, resulting in the formation of a stable complex. GrpE releases ADP from DnaK; ATP binding to DnaK triggers the release of the substrate protein, thus completing the reaction cycle. Several rounds of ATP-dependent interactions between DnaJ, DnaK and GrpE are required for fully efficient folding.</text>
</comment>
<evidence type="ECO:0000256" key="8">
    <source>
        <dbReference type="ARBA" id="ARBA00072274"/>
    </source>
</evidence>
<evidence type="ECO:0000256" key="6">
    <source>
        <dbReference type="ARBA" id="ARBA00023186"/>
    </source>
</evidence>
<dbReference type="KEGG" id="cace:CACET_c23590"/>
<evidence type="ECO:0000256" key="2">
    <source>
        <dbReference type="ARBA" id="ARBA00009054"/>
    </source>
</evidence>
<dbReference type="InterPro" id="IPR009012">
    <property type="entry name" value="GrpE_head"/>
</dbReference>
<sequence>MKVNSEEVVENTENQQEEIYEEIHSDLEAVQDEMETQRTGDEIAMWKKKLEEKEEESKDHYDRMLRLQAEFTNYKKRVEKEKSDIYLYANEKLALELLSSIDNLERALDSQTEDSKGNPVYEGIELVLKQMKDTLKNHGIEEIEALHKPFDMNLHHAVMREEAEAESDEVIEVFQKGYTIHGKVLRPAMVKVAQ</sequence>
<dbReference type="PATRIC" id="fig|84022.5.peg.2156"/>
<dbReference type="GO" id="GO:0051082">
    <property type="term" value="F:unfolded protein binding"/>
    <property type="evidence" value="ECO:0007669"/>
    <property type="project" value="TreeGrafter"/>
</dbReference>
<dbReference type="GO" id="GO:0042803">
    <property type="term" value="F:protein homodimerization activity"/>
    <property type="evidence" value="ECO:0007669"/>
    <property type="project" value="InterPro"/>
</dbReference>
<evidence type="ECO:0000313" key="12">
    <source>
        <dbReference type="EMBL" id="AKL95805.1"/>
    </source>
</evidence>
<dbReference type="Gene3D" id="2.30.22.10">
    <property type="entry name" value="Head domain of nucleotide exchange factor GrpE"/>
    <property type="match status" value="1"/>
</dbReference>
<dbReference type="Proteomes" id="UP000035704">
    <property type="component" value="Chromosome"/>
</dbReference>
<dbReference type="GO" id="GO:0000774">
    <property type="term" value="F:adenyl-nucleotide exchange factor activity"/>
    <property type="evidence" value="ECO:0007669"/>
    <property type="project" value="InterPro"/>
</dbReference>
<comment type="subunit">
    <text evidence="3 10">Homodimer.</text>
</comment>
<protein>
    <recommendedName>
        <fullName evidence="8 10">Protein GrpE</fullName>
    </recommendedName>
    <alternativeName>
        <fullName evidence="9 10">HSP-70 cofactor</fullName>
    </alternativeName>
</protein>
<dbReference type="NCBIfam" id="NF010738">
    <property type="entry name" value="PRK14140.1"/>
    <property type="match status" value="1"/>
</dbReference>
<comment type="subcellular location">
    <subcellularLocation>
        <location evidence="1 10">Cytoplasm</location>
    </subcellularLocation>
</comment>
<dbReference type="HAMAP" id="MF_01151">
    <property type="entry name" value="GrpE"/>
    <property type="match status" value="1"/>
</dbReference>
<dbReference type="PANTHER" id="PTHR21237:SF23">
    <property type="entry name" value="GRPE PROTEIN HOMOLOG, MITOCHONDRIAL"/>
    <property type="match status" value="1"/>
</dbReference>
<dbReference type="SUPFAM" id="SSF51064">
    <property type="entry name" value="Head domain of nucleotide exchange factor GrpE"/>
    <property type="match status" value="1"/>
</dbReference>
<dbReference type="AlphaFoldDB" id="A0A0D8I8X5"/>
<name>A0A0D8I8X5_9CLOT</name>
<keyword evidence="6 10" id="KW-0143">Chaperone</keyword>
<keyword evidence="13" id="KW-1185">Reference proteome</keyword>
<evidence type="ECO:0000256" key="5">
    <source>
        <dbReference type="ARBA" id="ARBA00023016"/>
    </source>
</evidence>
<dbReference type="SUPFAM" id="SSF58014">
    <property type="entry name" value="Coiled-coil domain of nucleotide exchange factor GrpE"/>
    <property type="match status" value="1"/>
</dbReference>
<evidence type="ECO:0000256" key="9">
    <source>
        <dbReference type="ARBA" id="ARBA00076414"/>
    </source>
</evidence>
<evidence type="ECO:0000256" key="4">
    <source>
        <dbReference type="ARBA" id="ARBA00022490"/>
    </source>
</evidence>
<dbReference type="STRING" id="84022.CACET_c23590"/>
<dbReference type="PRINTS" id="PR00773">
    <property type="entry name" value="GRPEPROTEIN"/>
</dbReference>
<dbReference type="GO" id="GO:0005737">
    <property type="term" value="C:cytoplasm"/>
    <property type="evidence" value="ECO:0007669"/>
    <property type="project" value="UniProtKB-SubCell"/>
</dbReference>
<evidence type="ECO:0000256" key="1">
    <source>
        <dbReference type="ARBA" id="ARBA00004496"/>
    </source>
</evidence>
<dbReference type="InterPro" id="IPR013805">
    <property type="entry name" value="GrpE_CC"/>
</dbReference>
<evidence type="ECO:0000256" key="3">
    <source>
        <dbReference type="ARBA" id="ARBA00011738"/>
    </source>
</evidence>
<dbReference type="FunFam" id="2.30.22.10:FF:000001">
    <property type="entry name" value="Protein GrpE"/>
    <property type="match status" value="1"/>
</dbReference>
<evidence type="ECO:0000256" key="10">
    <source>
        <dbReference type="HAMAP-Rule" id="MF_01151"/>
    </source>
</evidence>
<dbReference type="Pfam" id="PF01025">
    <property type="entry name" value="GrpE"/>
    <property type="match status" value="1"/>
</dbReference>
<keyword evidence="4 10" id="KW-0963">Cytoplasm</keyword>